<dbReference type="InterPro" id="IPR016181">
    <property type="entry name" value="Acyl_CoA_acyltransferase"/>
</dbReference>
<proteinExistence type="predicted"/>
<dbReference type="RefSeq" id="WP_073177554.1">
    <property type="nucleotide sequence ID" value="NZ_FQYI01000001.1"/>
</dbReference>
<dbReference type="PROSITE" id="PS51729">
    <property type="entry name" value="GNAT_YJDJ"/>
    <property type="match status" value="1"/>
</dbReference>
<organism evidence="3 4">
    <name type="scientific">Cruoricaptor ignavus</name>
    <dbReference type="NCBI Taxonomy" id="1118202"/>
    <lineage>
        <taxon>Bacteria</taxon>
        <taxon>Pseudomonadati</taxon>
        <taxon>Bacteroidota</taxon>
        <taxon>Flavobacteriia</taxon>
        <taxon>Flavobacteriales</taxon>
        <taxon>Weeksellaceae</taxon>
        <taxon>Cruoricaptor</taxon>
    </lineage>
</organism>
<dbReference type="InterPro" id="IPR031165">
    <property type="entry name" value="GNAT_YJDJ"/>
</dbReference>
<evidence type="ECO:0000259" key="1">
    <source>
        <dbReference type="PROSITE" id="PS51186"/>
    </source>
</evidence>
<evidence type="ECO:0000313" key="3">
    <source>
        <dbReference type="EMBL" id="SHI34730.1"/>
    </source>
</evidence>
<dbReference type="Gene3D" id="3.40.630.30">
    <property type="match status" value="1"/>
</dbReference>
<dbReference type="GO" id="GO:0016747">
    <property type="term" value="F:acyltransferase activity, transferring groups other than amino-acyl groups"/>
    <property type="evidence" value="ECO:0007669"/>
    <property type="project" value="InterPro"/>
</dbReference>
<reference evidence="3 4" key="1">
    <citation type="submission" date="2016-11" db="EMBL/GenBank/DDBJ databases">
        <authorList>
            <person name="Jaros S."/>
            <person name="Januszkiewicz K."/>
            <person name="Wedrychowicz H."/>
        </authorList>
    </citation>
    <scope>NUCLEOTIDE SEQUENCE [LARGE SCALE GENOMIC DNA]</scope>
    <source>
        <strain evidence="3 4">DSM 25479</strain>
    </source>
</reference>
<dbReference type="AlphaFoldDB" id="A0A1M6ADV8"/>
<sequence>MNFDNQKSGNGGVIVMTNENAEEVGRLTYTLFPERQTLVISYVMVHPQFEGRGMGKFLVQEGISFARENAYAVVPHCSYARSVMLRMPDVSDVFRG</sequence>
<dbReference type="Pfam" id="PF14542">
    <property type="entry name" value="Acetyltransf_CG"/>
    <property type="match status" value="1"/>
</dbReference>
<dbReference type="PROSITE" id="PS51186">
    <property type="entry name" value="GNAT"/>
    <property type="match status" value="1"/>
</dbReference>
<dbReference type="SUPFAM" id="SSF55729">
    <property type="entry name" value="Acyl-CoA N-acyltransferases (Nat)"/>
    <property type="match status" value="1"/>
</dbReference>
<gene>
    <name evidence="3" type="ORF">SAMN05443429_101258</name>
</gene>
<keyword evidence="4" id="KW-1185">Reference proteome</keyword>
<dbReference type="CDD" id="cd04301">
    <property type="entry name" value="NAT_SF"/>
    <property type="match status" value="1"/>
</dbReference>
<feature type="domain" description="N-acetyltransferase" evidence="2">
    <location>
        <begin position="6"/>
        <end position="95"/>
    </location>
</feature>
<dbReference type="STRING" id="1118202.SAMN05443429_101258"/>
<dbReference type="OrthoDB" id="9793389at2"/>
<dbReference type="EMBL" id="FQYI01000001">
    <property type="protein sequence ID" value="SHI34730.1"/>
    <property type="molecule type" value="Genomic_DNA"/>
</dbReference>
<protein>
    <submittedName>
        <fullName evidence="3">Uncharacterized protein</fullName>
    </submittedName>
</protein>
<evidence type="ECO:0000259" key="2">
    <source>
        <dbReference type="PROSITE" id="PS51729"/>
    </source>
</evidence>
<name>A0A1M6ADV8_9FLAO</name>
<evidence type="ECO:0000313" key="4">
    <source>
        <dbReference type="Proteomes" id="UP000184335"/>
    </source>
</evidence>
<accession>A0A1M6ADV8</accession>
<dbReference type="Proteomes" id="UP000184335">
    <property type="component" value="Unassembled WGS sequence"/>
</dbReference>
<dbReference type="InterPro" id="IPR000182">
    <property type="entry name" value="GNAT_dom"/>
</dbReference>
<feature type="domain" description="N-acetyltransferase" evidence="1">
    <location>
        <begin position="1"/>
        <end position="96"/>
    </location>
</feature>